<reference evidence="1 2" key="1">
    <citation type="journal article" date="2021" name="Elife">
        <title>Chloroplast acquisition without the gene transfer in kleptoplastic sea slugs, Plakobranchus ocellatus.</title>
        <authorList>
            <person name="Maeda T."/>
            <person name="Takahashi S."/>
            <person name="Yoshida T."/>
            <person name="Shimamura S."/>
            <person name="Takaki Y."/>
            <person name="Nagai Y."/>
            <person name="Toyoda A."/>
            <person name="Suzuki Y."/>
            <person name="Arimoto A."/>
            <person name="Ishii H."/>
            <person name="Satoh N."/>
            <person name="Nishiyama T."/>
            <person name="Hasebe M."/>
            <person name="Maruyama T."/>
            <person name="Minagawa J."/>
            <person name="Obokata J."/>
            <person name="Shigenobu S."/>
        </authorList>
    </citation>
    <scope>NUCLEOTIDE SEQUENCE [LARGE SCALE GENOMIC DNA]</scope>
</reference>
<sequence length="111" mass="12508">MEKHEKGSILEVMIELYLLDRVYSFPGTLEKLQSLYFTRGPLHSVSARKPFSVRTMILCDYATLNLSPFAASARVQPPEVVCGELNKADWLNFHGATSFRNVKIKSSPLGF</sequence>
<dbReference type="Proteomes" id="UP000762676">
    <property type="component" value="Unassembled WGS sequence"/>
</dbReference>
<dbReference type="EMBL" id="BMAT01009686">
    <property type="protein sequence ID" value="GFS11660.1"/>
    <property type="molecule type" value="Genomic_DNA"/>
</dbReference>
<accession>A0AAV4IPR7</accession>
<keyword evidence="2" id="KW-1185">Reference proteome</keyword>
<gene>
    <name evidence="1" type="ORF">ElyMa_004839400</name>
</gene>
<dbReference type="AlphaFoldDB" id="A0AAV4IPR7"/>
<protein>
    <submittedName>
        <fullName evidence="1">Uncharacterized protein</fullName>
    </submittedName>
</protein>
<evidence type="ECO:0000313" key="2">
    <source>
        <dbReference type="Proteomes" id="UP000762676"/>
    </source>
</evidence>
<evidence type="ECO:0000313" key="1">
    <source>
        <dbReference type="EMBL" id="GFS11660.1"/>
    </source>
</evidence>
<organism evidence="1 2">
    <name type="scientific">Elysia marginata</name>
    <dbReference type="NCBI Taxonomy" id="1093978"/>
    <lineage>
        <taxon>Eukaryota</taxon>
        <taxon>Metazoa</taxon>
        <taxon>Spiralia</taxon>
        <taxon>Lophotrochozoa</taxon>
        <taxon>Mollusca</taxon>
        <taxon>Gastropoda</taxon>
        <taxon>Heterobranchia</taxon>
        <taxon>Euthyneura</taxon>
        <taxon>Panpulmonata</taxon>
        <taxon>Sacoglossa</taxon>
        <taxon>Placobranchoidea</taxon>
        <taxon>Plakobranchidae</taxon>
        <taxon>Elysia</taxon>
    </lineage>
</organism>
<name>A0AAV4IPR7_9GAST</name>
<comment type="caution">
    <text evidence="1">The sequence shown here is derived from an EMBL/GenBank/DDBJ whole genome shotgun (WGS) entry which is preliminary data.</text>
</comment>
<proteinExistence type="predicted"/>